<gene>
    <name evidence="1" type="ORF">AVEN_88022_1</name>
</gene>
<protein>
    <submittedName>
        <fullName evidence="1">Uncharacterized protein</fullName>
    </submittedName>
</protein>
<dbReference type="Proteomes" id="UP000499080">
    <property type="component" value="Unassembled WGS sequence"/>
</dbReference>
<name>A0A4Y2H9Z1_ARAVE</name>
<reference evidence="1 2" key="1">
    <citation type="journal article" date="2019" name="Sci. Rep.">
        <title>Orb-weaving spider Araneus ventricosus genome elucidates the spidroin gene catalogue.</title>
        <authorList>
            <person name="Kono N."/>
            <person name="Nakamura H."/>
            <person name="Ohtoshi R."/>
            <person name="Moran D.A.P."/>
            <person name="Shinohara A."/>
            <person name="Yoshida Y."/>
            <person name="Fujiwara M."/>
            <person name="Mori M."/>
            <person name="Tomita M."/>
            <person name="Arakawa K."/>
        </authorList>
    </citation>
    <scope>NUCLEOTIDE SEQUENCE [LARGE SCALE GENOMIC DNA]</scope>
</reference>
<evidence type="ECO:0000313" key="1">
    <source>
        <dbReference type="EMBL" id="GBM61294.1"/>
    </source>
</evidence>
<dbReference type="AlphaFoldDB" id="A0A4Y2H9Z1"/>
<keyword evidence="2" id="KW-1185">Reference proteome</keyword>
<accession>A0A4Y2H9Z1</accession>
<dbReference type="EMBL" id="BGPR01101902">
    <property type="protein sequence ID" value="GBM61294.1"/>
    <property type="molecule type" value="Genomic_DNA"/>
</dbReference>
<evidence type="ECO:0000313" key="2">
    <source>
        <dbReference type="Proteomes" id="UP000499080"/>
    </source>
</evidence>
<comment type="caution">
    <text evidence="1">The sequence shown here is derived from an EMBL/GenBank/DDBJ whole genome shotgun (WGS) entry which is preliminary data.</text>
</comment>
<organism evidence="1 2">
    <name type="scientific">Araneus ventricosus</name>
    <name type="common">Orbweaver spider</name>
    <name type="synonym">Epeira ventricosa</name>
    <dbReference type="NCBI Taxonomy" id="182803"/>
    <lineage>
        <taxon>Eukaryota</taxon>
        <taxon>Metazoa</taxon>
        <taxon>Ecdysozoa</taxon>
        <taxon>Arthropoda</taxon>
        <taxon>Chelicerata</taxon>
        <taxon>Arachnida</taxon>
        <taxon>Araneae</taxon>
        <taxon>Araneomorphae</taxon>
        <taxon>Entelegynae</taxon>
        <taxon>Araneoidea</taxon>
        <taxon>Araneidae</taxon>
        <taxon>Araneus</taxon>
    </lineage>
</organism>
<sequence length="79" mass="8771">MTRTTPELPPLSAPHQRDDVWSPTYDLTCNMPTARLIFSGPLSLHLSTAAFRNFDSRPIPSVPSIFCIPGYSKVQAKLL</sequence>
<proteinExistence type="predicted"/>